<sequence length="387" mass="41480">MALAAVTPRQPGQRTLPDRTGQRRQRTPAASRSRGGCTQGPRPRLRGPWALIFVVLGVLLLVKPASAMSIRKDEVPQQLSAPLEWIRQQNLCPPGFYMEEVSGGCAPCTDGTDYTNHSNTLPSCLPCTTCKSEEEEKNRCTSSKDTECQCKPGTFRGEDAPEFCQKCSAGCPDGKVMVMNCTPWSNVKCVDQESGTLAHGEAPVPGELATMSRRLPITPCPSSGTSPLVTNIFTGLGITVVITFVLIGCGFVTPGSAPCFLKALSWRLCPPGGSGALDHAHNNRLTSGDSLSILVPWQEKKLTEDNAQSQDEASRESGGECAALALLLAWDCGRDRERQCWSGLLSSGEVVMEGDQGVESREPTPCSGPLAALMLFLICRPVTRSLV</sequence>
<evidence type="ECO:0000256" key="5">
    <source>
        <dbReference type="ARBA" id="ARBA00022737"/>
    </source>
</evidence>
<keyword evidence="7 13" id="KW-0472">Membrane</keyword>
<keyword evidence="4" id="KW-0732">Signal</keyword>
<evidence type="ECO:0000259" key="14">
    <source>
        <dbReference type="PROSITE" id="PS50050"/>
    </source>
</evidence>
<comment type="caution">
    <text evidence="15">The sequence shown here is derived from an EMBL/GenBank/DDBJ whole genome shotgun (WGS) entry which is preliminary data.</text>
</comment>
<dbReference type="SMART" id="SM00208">
    <property type="entry name" value="TNFR"/>
    <property type="match status" value="2"/>
</dbReference>
<dbReference type="CDD" id="cd10580">
    <property type="entry name" value="TNFRSF10"/>
    <property type="match status" value="1"/>
</dbReference>
<dbReference type="SUPFAM" id="SSF57586">
    <property type="entry name" value="TNF receptor-like"/>
    <property type="match status" value="3"/>
</dbReference>
<organism evidence="15 16">
    <name type="scientific">Cervus hanglu yarkandensis</name>
    <name type="common">Yarkand deer</name>
    <dbReference type="NCBI Taxonomy" id="84702"/>
    <lineage>
        <taxon>Eukaryota</taxon>
        <taxon>Metazoa</taxon>
        <taxon>Chordata</taxon>
        <taxon>Craniata</taxon>
        <taxon>Vertebrata</taxon>
        <taxon>Euteleostomi</taxon>
        <taxon>Mammalia</taxon>
        <taxon>Eutheria</taxon>
        <taxon>Laurasiatheria</taxon>
        <taxon>Artiodactyla</taxon>
        <taxon>Ruminantia</taxon>
        <taxon>Pecora</taxon>
        <taxon>Cervidae</taxon>
        <taxon>Cervinae</taxon>
        <taxon>Cervus</taxon>
    </lineage>
</organism>
<feature type="disulfide bond" evidence="11">
    <location>
        <begin position="127"/>
        <end position="140"/>
    </location>
</feature>
<evidence type="ECO:0000256" key="6">
    <source>
        <dbReference type="ARBA" id="ARBA00022989"/>
    </source>
</evidence>
<dbReference type="PROSITE" id="PS50050">
    <property type="entry name" value="TNFR_NGFR_2"/>
    <property type="match status" value="2"/>
</dbReference>
<dbReference type="Proteomes" id="UP000631465">
    <property type="component" value="Unassembled WGS sequence"/>
</dbReference>
<dbReference type="GO" id="GO:0006915">
    <property type="term" value="P:apoptotic process"/>
    <property type="evidence" value="ECO:0007669"/>
    <property type="project" value="UniProtKB-KW"/>
</dbReference>
<dbReference type="Gene3D" id="2.10.50.10">
    <property type="entry name" value="Tumor Necrosis Factor Receptor, subunit A, domain 2"/>
    <property type="match status" value="3"/>
</dbReference>
<feature type="disulfide bond" evidence="11">
    <location>
        <begin position="171"/>
        <end position="189"/>
    </location>
</feature>
<evidence type="ECO:0000256" key="2">
    <source>
        <dbReference type="ARBA" id="ARBA00022692"/>
    </source>
</evidence>
<dbReference type="PANTHER" id="PTHR46330:SF15">
    <property type="entry name" value="TUMOR NECROSIS FACTOR RECEPTOR SUPERFAMILY, MEMBER 10D, DECOY WITH TRUNCATED DEATH DOMAIN"/>
    <property type="match status" value="1"/>
</dbReference>
<dbReference type="InterPro" id="IPR034024">
    <property type="entry name" value="TNFRSF10_N"/>
</dbReference>
<keyword evidence="16" id="KW-1185">Reference proteome</keyword>
<dbReference type="GO" id="GO:0045569">
    <property type="term" value="F:TRAIL binding"/>
    <property type="evidence" value="ECO:0007669"/>
    <property type="project" value="InterPro"/>
</dbReference>
<keyword evidence="5" id="KW-0677">Repeat</keyword>
<keyword evidence="9" id="KW-0675">Receptor</keyword>
<dbReference type="FunFam" id="2.10.50.10:FF:000004">
    <property type="entry name" value="Tumor necrosis factor receptor superfamily member 6"/>
    <property type="match status" value="1"/>
</dbReference>
<dbReference type="PRINTS" id="PR01956">
    <property type="entry name" value="TNFACTORR10"/>
</dbReference>
<evidence type="ECO:0000256" key="8">
    <source>
        <dbReference type="ARBA" id="ARBA00023157"/>
    </source>
</evidence>
<dbReference type="FunFam" id="2.10.50.10:FF:000016">
    <property type="entry name" value="Tumor necrosis factor receptor superfamily member 10B"/>
    <property type="match status" value="1"/>
</dbReference>
<dbReference type="PANTHER" id="PTHR46330">
    <property type="entry name" value="TUMOR NECROSIS FACTOR RECEPTOR SUPERFAMILY MEMBER 10B"/>
    <property type="match status" value="1"/>
</dbReference>
<keyword evidence="10" id="KW-0325">Glycoprotein</keyword>
<dbReference type="InterPro" id="IPR052491">
    <property type="entry name" value="TNFRSF10"/>
</dbReference>
<evidence type="ECO:0000256" key="1">
    <source>
        <dbReference type="ARBA" id="ARBA00004479"/>
    </source>
</evidence>
<feature type="transmembrane region" description="Helical" evidence="13">
    <location>
        <begin position="232"/>
        <end position="253"/>
    </location>
</feature>
<keyword evidence="6 13" id="KW-1133">Transmembrane helix</keyword>
<feature type="region of interest" description="Disordered" evidence="12">
    <location>
        <begin position="1"/>
        <end position="42"/>
    </location>
</feature>
<proteinExistence type="predicted"/>
<evidence type="ECO:0000256" key="13">
    <source>
        <dbReference type="SAM" id="Phobius"/>
    </source>
</evidence>
<protein>
    <recommendedName>
        <fullName evidence="14">TNFR-Cys domain-containing protein</fullName>
    </recommendedName>
</protein>
<evidence type="ECO:0000256" key="12">
    <source>
        <dbReference type="SAM" id="MobiDB-lite"/>
    </source>
</evidence>
<keyword evidence="2 13" id="KW-0812">Transmembrane</keyword>
<evidence type="ECO:0000256" key="9">
    <source>
        <dbReference type="ARBA" id="ARBA00023170"/>
    </source>
</evidence>
<dbReference type="InterPro" id="IPR001368">
    <property type="entry name" value="TNFR/NGFR_Cys_rich_reg"/>
</dbReference>
<dbReference type="EMBL" id="WMHW01000529">
    <property type="protein sequence ID" value="KAF4008280.1"/>
    <property type="molecule type" value="Genomic_DNA"/>
</dbReference>
<name>A0A833SGH9_9CERV</name>
<evidence type="ECO:0000256" key="11">
    <source>
        <dbReference type="PROSITE-ProRule" id="PRU00206"/>
    </source>
</evidence>
<keyword evidence="3" id="KW-0053">Apoptosis</keyword>
<evidence type="ECO:0000313" key="16">
    <source>
        <dbReference type="Proteomes" id="UP000631465"/>
    </source>
</evidence>
<comment type="subcellular location">
    <subcellularLocation>
        <location evidence="1">Membrane</location>
        <topology evidence="1">Single-pass type I membrane protein</topology>
    </subcellularLocation>
</comment>
<evidence type="ECO:0000256" key="3">
    <source>
        <dbReference type="ARBA" id="ARBA00022703"/>
    </source>
</evidence>
<evidence type="ECO:0000313" key="15">
    <source>
        <dbReference type="EMBL" id="KAF4008280.1"/>
    </source>
</evidence>
<evidence type="ECO:0000256" key="10">
    <source>
        <dbReference type="ARBA" id="ARBA00023180"/>
    </source>
</evidence>
<evidence type="ECO:0000256" key="4">
    <source>
        <dbReference type="ARBA" id="ARBA00022729"/>
    </source>
</evidence>
<comment type="caution">
    <text evidence="11">Lacks conserved residue(s) required for the propagation of feature annotation.</text>
</comment>
<feature type="domain" description="TNFR-Cys" evidence="14">
    <location>
        <begin position="107"/>
        <end position="148"/>
    </location>
</feature>
<accession>A0A833SGH9</accession>
<evidence type="ECO:0000256" key="7">
    <source>
        <dbReference type="ARBA" id="ARBA00023136"/>
    </source>
</evidence>
<feature type="transmembrane region" description="Helical" evidence="13">
    <location>
        <begin position="45"/>
        <end position="62"/>
    </location>
</feature>
<reference evidence="15 16" key="1">
    <citation type="submission" date="2019-10" db="EMBL/GenBank/DDBJ databases">
        <title>Chromosome-level genome assembly of Tarim red deer.</title>
        <authorList>
            <person name="Ba H."/>
        </authorList>
    </citation>
    <scope>NUCLEOTIDE SEQUENCE [LARGE SCALE GENOMIC DNA]</scope>
    <source>
        <strain evidence="15">CEY-2017</strain>
        <tissue evidence="15">Blood</tissue>
    </source>
</reference>
<feature type="repeat" description="TNFR-Cys" evidence="11">
    <location>
        <begin position="149"/>
        <end position="189"/>
    </location>
</feature>
<feature type="domain" description="TNFR-Cys" evidence="14">
    <location>
        <begin position="149"/>
        <end position="189"/>
    </location>
</feature>
<dbReference type="AlphaFoldDB" id="A0A833SGH9"/>
<dbReference type="InterPro" id="IPR020465">
    <property type="entry name" value="TNFR_10"/>
</dbReference>
<dbReference type="GO" id="GO:0007165">
    <property type="term" value="P:signal transduction"/>
    <property type="evidence" value="ECO:0007669"/>
    <property type="project" value="UniProtKB-ARBA"/>
</dbReference>
<dbReference type="Pfam" id="PF00020">
    <property type="entry name" value="TNFR_c6"/>
    <property type="match status" value="2"/>
</dbReference>
<gene>
    <name evidence="15" type="ORF">G4228_019976</name>
</gene>
<dbReference type="GO" id="GO:0004888">
    <property type="term" value="F:transmembrane signaling receptor activity"/>
    <property type="evidence" value="ECO:0007669"/>
    <property type="project" value="UniProtKB-ARBA"/>
</dbReference>
<feature type="disulfide bond" evidence="11">
    <location>
        <begin position="130"/>
        <end position="148"/>
    </location>
</feature>
<feature type="repeat" description="TNFR-Cys" evidence="11">
    <location>
        <begin position="107"/>
        <end position="148"/>
    </location>
</feature>
<dbReference type="GO" id="GO:0016020">
    <property type="term" value="C:membrane"/>
    <property type="evidence" value="ECO:0007669"/>
    <property type="project" value="UniProtKB-SubCell"/>
</dbReference>
<keyword evidence="8 11" id="KW-1015">Disulfide bond</keyword>